<organism evidence="4 5">
    <name type="scientific">Bacillus thermotolerans</name>
    <name type="common">Quasibacillus thermotolerans</name>
    <dbReference type="NCBI Taxonomy" id="1221996"/>
    <lineage>
        <taxon>Bacteria</taxon>
        <taxon>Bacillati</taxon>
        <taxon>Bacillota</taxon>
        <taxon>Bacilli</taxon>
        <taxon>Bacillales</taxon>
        <taxon>Bacillaceae</taxon>
        <taxon>Bacillus</taxon>
    </lineage>
</organism>
<comment type="caution">
    <text evidence="4">The sequence shown here is derived from an EMBL/GenBank/DDBJ whole genome shotgun (WGS) entry which is preliminary data.</text>
</comment>
<comment type="similarity">
    <text evidence="1 3">Belongs to the short-chain dehydrogenases/reductases (SDR) family.</text>
</comment>
<dbReference type="CDD" id="cd05233">
    <property type="entry name" value="SDR_c"/>
    <property type="match status" value="1"/>
</dbReference>
<dbReference type="PRINTS" id="PR00081">
    <property type="entry name" value="GDHRDH"/>
</dbReference>
<evidence type="ECO:0000256" key="1">
    <source>
        <dbReference type="ARBA" id="ARBA00006484"/>
    </source>
</evidence>
<dbReference type="InterPro" id="IPR036291">
    <property type="entry name" value="NAD(P)-bd_dom_sf"/>
</dbReference>
<dbReference type="Proteomes" id="UP000031563">
    <property type="component" value="Unassembled WGS sequence"/>
</dbReference>
<dbReference type="Pfam" id="PF00106">
    <property type="entry name" value="adh_short"/>
    <property type="match status" value="1"/>
</dbReference>
<keyword evidence="2" id="KW-0560">Oxidoreductase</keyword>
<evidence type="ECO:0000256" key="3">
    <source>
        <dbReference type="RuleBase" id="RU000363"/>
    </source>
</evidence>
<sequence length="225" mass="24683">MFLLKSCLITGAGSGLGKEFALLYSQKGYHVHLAGRNTDKLSAVQQEIEKAGGAATIHTIDLQQPEAIERLTASFRENGQNLSRLINNAGIGIFGPFSDMTLTDIETTFSTNVYGPILLTKACLPLMAEEGTVINIISTAGLRGKKYETIYCASKFALRGFTESLQKEYEESSVRFVAAYMGGMNTPFWEDSDYVKDPSGLPLPKEIAEQIVREAEDKLEIIIET</sequence>
<evidence type="ECO:0000256" key="2">
    <source>
        <dbReference type="ARBA" id="ARBA00023002"/>
    </source>
</evidence>
<dbReference type="PANTHER" id="PTHR44196:SF1">
    <property type="entry name" value="DEHYDROGENASE_REDUCTASE SDR FAMILY MEMBER 7B"/>
    <property type="match status" value="1"/>
</dbReference>
<evidence type="ECO:0000313" key="4">
    <source>
        <dbReference type="EMBL" id="KKB40330.1"/>
    </source>
</evidence>
<dbReference type="STRING" id="1221996.QY95_01713"/>
<dbReference type="PRINTS" id="PR00080">
    <property type="entry name" value="SDRFAMILY"/>
</dbReference>
<dbReference type="AlphaFoldDB" id="A0A0F5I4Y0"/>
<dbReference type="PANTHER" id="PTHR44196">
    <property type="entry name" value="DEHYDROGENASE/REDUCTASE SDR FAMILY MEMBER 7B"/>
    <property type="match status" value="1"/>
</dbReference>
<dbReference type="InterPro" id="IPR020904">
    <property type="entry name" value="Sc_DH/Rdtase_CS"/>
</dbReference>
<proteinExistence type="inferred from homology"/>
<reference evidence="4" key="1">
    <citation type="submission" date="2015-02" db="EMBL/GenBank/DDBJ databases">
        <title>Genome Assembly of Bacillaceae bacterium MTCC 8252.</title>
        <authorList>
            <person name="Verma A."/>
            <person name="Khatri I."/>
            <person name="Mual P."/>
            <person name="Subramanian S."/>
            <person name="Krishnamurthi S."/>
        </authorList>
    </citation>
    <scope>NUCLEOTIDE SEQUENCE [LARGE SCALE GENOMIC DNA]</scope>
    <source>
        <strain evidence="4">MTCC 8252</strain>
    </source>
</reference>
<dbReference type="SUPFAM" id="SSF51735">
    <property type="entry name" value="NAD(P)-binding Rossmann-fold domains"/>
    <property type="match status" value="1"/>
</dbReference>
<accession>A0A0F5I4Y0</accession>
<name>A0A0F5I4Y0_BACTR</name>
<dbReference type="Gene3D" id="3.40.50.720">
    <property type="entry name" value="NAD(P)-binding Rossmann-like Domain"/>
    <property type="match status" value="1"/>
</dbReference>
<dbReference type="PROSITE" id="PS00061">
    <property type="entry name" value="ADH_SHORT"/>
    <property type="match status" value="1"/>
</dbReference>
<gene>
    <name evidence="4" type="ORF">QY95_01713</name>
</gene>
<dbReference type="EMBL" id="JWIR02000030">
    <property type="protein sequence ID" value="KKB40330.1"/>
    <property type="molecule type" value="Genomic_DNA"/>
</dbReference>
<evidence type="ECO:0000313" key="5">
    <source>
        <dbReference type="Proteomes" id="UP000031563"/>
    </source>
</evidence>
<dbReference type="InterPro" id="IPR002347">
    <property type="entry name" value="SDR_fam"/>
</dbReference>
<protein>
    <submittedName>
        <fullName evidence="4">Oxidoreductase, short chain dehydrogenase/reductase family protein</fullName>
    </submittedName>
</protein>
<dbReference type="GO" id="GO:0016491">
    <property type="term" value="F:oxidoreductase activity"/>
    <property type="evidence" value="ECO:0007669"/>
    <property type="project" value="UniProtKB-KW"/>
</dbReference>
<dbReference type="GO" id="GO:0016020">
    <property type="term" value="C:membrane"/>
    <property type="evidence" value="ECO:0007669"/>
    <property type="project" value="TreeGrafter"/>
</dbReference>
<accession>A0A0F5HL47</accession>
<keyword evidence="5" id="KW-1185">Reference proteome</keyword>